<accession>A0A7W0IBX3</accession>
<keyword evidence="5" id="KW-0472">Membrane</keyword>
<evidence type="ECO:0000256" key="2">
    <source>
        <dbReference type="ARBA" id="ARBA00022475"/>
    </source>
</evidence>
<organism evidence="11 12">
    <name type="scientific">Streptomyces himalayensis subsp. himalayensis</name>
    <dbReference type="NCBI Taxonomy" id="2756131"/>
    <lineage>
        <taxon>Bacteria</taxon>
        <taxon>Bacillati</taxon>
        <taxon>Actinomycetota</taxon>
        <taxon>Actinomycetes</taxon>
        <taxon>Kitasatosporales</taxon>
        <taxon>Streptomycetaceae</taxon>
        <taxon>Streptomyces</taxon>
        <taxon>Streptomyces himalayensis</taxon>
    </lineage>
</organism>
<reference evidence="11 12" key="1">
    <citation type="submission" date="2020-07" db="EMBL/GenBank/DDBJ databases">
        <title>Streptomyces isolated from Indian soil.</title>
        <authorList>
            <person name="Mandal S."/>
            <person name="Maiti P.K."/>
        </authorList>
    </citation>
    <scope>NUCLEOTIDE SEQUENCE [LARGE SCALE GENOMIC DNA]</scope>
    <source>
        <strain evidence="11 12">PSKA28</strain>
    </source>
</reference>
<evidence type="ECO:0000256" key="5">
    <source>
        <dbReference type="ARBA" id="ARBA00023136"/>
    </source>
</evidence>
<feature type="domain" description="Glycosyltransferase 2-like" evidence="10">
    <location>
        <begin position="7"/>
        <end position="160"/>
    </location>
</feature>
<proteinExistence type="inferred from homology"/>
<protein>
    <recommendedName>
        <fullName evidence="9">4,4'-diaponeurosporenoate glycosyltransferase</fullName>
    </recommendedName>
</protein>
<evidence type="ECO:0000259" key="10">
    <source>
        <dbReference type="Pfam" id="PF00535"/>
    </source>
</evidence>
<dbReference type="Pfam" id="PF00535">
    <property type="entry name" value="Glycos_transf_2"/>
    <property type="match status" value="1"/>
</dbReference>
<evidence type="ECO:0000256" key="3">
    <source>
        <dbReference type="ARBA" id="ARBA00022676"/>
    </source>
</evidence>
<evidence type="ECO:0000256" key="9">
    <source>
        <dbReference type="ARBA" id="ARBA00040345"/>
    </source>
</evidence>
<dbReference type="GO" id="GO:0016757">
    <property type="term" value="F:glycosyltransferase activity"/>
    <property type="evidence" value="ECO:0007669"/>
    <property type="project" value="UniProtKB-KW"/>
</dbReference>
<dbReference type="SUPFAM" id="SSF53448">
    <property type="entry name" value="Nucleotide-diphospho-sugar transferases"/>
    <property type="match status" value="1"/>
</dbReference>
<gene>
    <name evidence="11" type="ORF">H1D24_28105</name>
</gene>
<dbReference type="PANTHER" id="PTHR43646">
    <property type="entry name" value="GLYCOSYLTRANSFERASE"/>
    <property type="match status" value="1"/>
</dbReference>
<dbReference type="AlphaFoldDB" id="A0A7W0IBX3"/>
<dbReference type="PANTHER" id="PTHR43646:SF2">
    <property type="entry name" value="GLYCOSYLTRANSFERASE 2-LIKE DOMAIN-CONTAINING PROTEIN"/>
    <property type="match status" value="1"/>
</dbReference>
<comment type="subcellular location">
    <subcellularLocation>
        <location evidence="1">Cell membrane</location>
    </subcellularLocation>
</comment>
<dbReference type="InterPro" id="IPR029044">
    <property type="entry name" value="Nucleotide-diphossugar_trans"/>
</dbReference>
<evidence type="ECO:0000256" key="6">
    <source>
        <dbReference type="ARBA" id="ARBA00037281"/>
    </source>
</evidence>
<comment type="pathway">
    <text evidence="7">Carotenoid biosynthesis; staphyloxanthin biosynthesis; staphyloxanthin from farnesyl diphosphate: step 4/5.</text>
</comment>
<dbReference type="InterPro" id="IPR001173">
    <property type="entry name" value="Glyco_trans_2-like"/>
</dbReference>
<evidence type="ECO:0000313" key="12">
    <source>
        <dbReference type="Proteomes" id="UP000545761"/>
    </source>
</evidence>
<evidence type="ECO:0000256" key="4">
    <source>
        <dbReference type="ARBA" id="ARBA00022679"/>
    </source>
</evidence>
<keyword evidence="2" id="KW-1003">Cell membrane</keyword>
<comment type="similarity">
    <text evidence="8">Belongs to the glycosyltransferase 2 family. CrtQ subfamily.</text>
</comment>
<evidence type="ECO:0000256" key="1">
    <source>
        <dbReference type="ARBA" id="ARBA00004236"/>
    </source>
</evidence>
<dbReference type="EMBL" id="JACEHE010000020">
    <property type="protein sequence ID" value="MBA2949581.1"/>
    <property type="molecule type" value="Genomic_DNA"/>
</dbReference>
<dbReference type="GO" id="GO:0005886">
    <property type="term" value="C:plasma membrane"/>
    <property type="evidence" value="ECO:0007669"/>
    <property type="project" value="UniProtKB-SubCell"/>
</dbReference>
<keyword evidence="4 11" id="KW-0808">Transferase</keyword>
<dbReference type="Gene3D" id="3.90.550.10">
    <property type="entry name" value="Spore Coat Polysaccharide Biosynthesis Protein SpsA, Chain A"/>
    <property type="match status" value="1"/>
</dbReference>
<dbReference type="RefSeq" id="WP_181660513.1">
    <property type="nucleotide sequence ID" value="NZ_JACEHE010000020.1"/>
</dbReference>
<comment type="caution">
    <text evidence="11">The sequence shown here is derived from an EMBL/GenBank/DDBJ whole genome shotgun (WGS) entry which is preliminary data.</text>
</comment>
<dbReference type="Proteomes" id="UP000545761">
    <property type="component" value="Unassembled WGS sequence"/>
</dbReference>
<comment type="function">
    <text evidence="6">Catalyzes the glycosylation of 4,4'-diaponeurosporenoate, i.e. the esterification of glucose at the C1'' position with the carboxyl group of 4,4'-diaponeurosporenic acid, to form glycosyl-4,4'-diaponeurosporenoate. This is a step in the biosynthesis of staphyloxanthin, an orange pigment present in most staphylococci strains.</text>
</comment>
<evidence type="ECO:0000256" key="7">
    <source>
        <dbReference type="ARBA" id="ARBA00037904"/>
    </source>
</evidence>
<keyword evidence="3" id="KW-0328">Glycosyltransferase</keyword>
<evidence type="ECO:0000313" key="11">
    <source>
        <dbReference type="EMBL" id="MBA2949581.1"/>
    </source>
</evidence>
<evidence type="ECO:0000256" key="8">
    <source>
        <dbReference type="ARBA" id="ARBA00038120"/>
    </source>
</evidence>
<sequence>MSAPEVSVVIPAYNEADYLPQYLPTVFKSLQLWEETSGKRGEVIVVDNASTDATAQVATGMGAVVVRERRRNIGQVRNTGAAVALGRFLFFVDADVALPAEAVCAAVGLLSSGQCVGGAIPPRYMPKRWGARLLCWYWDAYRRRNRGAQGVAQFCTAEAFATLSGYRTDLFMSEDVEFFSRLRDLGDRRGEPVVLVDDLRVEPSTRRYDQWPTWRMWWWQNPVTARVRLRSAFFWRHWYETTVR</sequence>
<name>A0A7W0IBX3_9ACTN</name>